<protein>
    <submittedName>
        <fullName evidence="2">Uncharacterized protein</fullName>
    </submittedName>
</protein>
<reference evidence="2" key="2">
    <citation type="submission" date="2022-06" db="UniProtKB">
        <authorList>
            <consortium name="EnsemblMetazoa"/>
        </authorList>
    </citation>
    <scope>IDENTIFICATION</scope>
    <source>
        <strain evidence="2">DF5081</strain>
    </source>
</reference>
<organism evidence="2 3">
    <name type="scientific">Caenorhabditis japonica</name>
    <dbReference type="NCBI Taxonomy" id="281687"/>
    <lineage>
        <taxon>Eukaryota</taxon>
        <taxon>Metazoa</taxon>
        <taxon>Ecdysozoa</taxon>
        <taxon>Nematoda</taxon>
        <taxon>Chromadorea</taxon>
        <taxon>Rhabditida</taxon>
        <taxon>Rhabditina</taxon>
        <taxon>Rhabditomorpha</taxon>
        <taxon>Rhabditoidea</taxon>
        <taxon>Rhabditidae</taxon>
        <taxon>Peloderinae</taxon>
        <taxon>Caenorhabditis</taxon>
    </lineage>
</organism>
<accession>A0A8R1I6G0</accession>
<sequence>ARNPPAMHPNHYLFYPPMVPREVPVGAVDIDDPPRYSSLEPQAKPAVPTVNSSTMTSPPRYSYWERTFGRQKSPSQVSTTSATATATASASRRETTMVTAKELETQIYKEN</sequence>
<evidence type="ECO:0000313" key="3">
    <source>
        <dbReference type="Proteomes" id="UP000005237"/>
    </source>
</evidence>
<feature type="region of interest" description="Disordered" evidence="1">
    <location>
        <begin position="35"/>
        <end position="111"/>
    </location>
</feature>
<keyword evidence="3" id="KW-1185">Reference proteome</keyword>
<name>A0A8R1I6G0_CAEJA</name>
<feature type="compositionally biased region" description="Low complexity" evidence="1">
    <location>
        <begin position="78"/>
        <end position="90"/>
    </location>
</feature>
<dbReference type="Proteomes" id="UP000005237">
    <property type="component" value="Unassembled WGS sequence"/>
</dbReference>
<feature type="compositionally biased region" description="Polar residues" evidence="1">
    <location>
        <begin position="49"/>
        <end position="59"/>
    </location>
</feature>
<proteinExistence type="predicted"/>
<evidence type="ECO:0000313" key="2">
    <source>
        <dbReference type="EnsemblMetazoa" id="CJA15697a.1"/>
    </source>
</evidence>
<evidence type="ECO:0000256" key="1">
    <source>
        <dbReference type="SAM" id="MobiDB-lite"/>
    </source>
</evidence>
<reference evidence="3" key="1">
    <citation type="submission" date="2010-08" db="EMBL/GenBank/DDBJ databases">
        <authorList>
            <consortium name="Caenorhabditis japonica Sequencing Consortium"/>
            <person name="Wilson R.K."/>
        </authorList>
    </citation>
    <scope>NUCLEOTIDE SEQUENCE [LARGE SCALE GENOMIC DNA]</scope>
    <source>
        <strain evidence="3">DF5081</strain>
    </source>
</reference>
<dbReference type="AlphaFoldDB" id="A0A8R1I6G0"/>
<dbReference type="EnsemblMetazoa" id="CJA15697a.1">
    <property type="protein sequence ID" value="CJA15697a.1"/>
    <property type="gene ID" value="WBGene00134901"/>
</dbReference>
<feature type="compositionally biased region" description="Basic and acidic residues" evidence="1">
    <location>
        <begin position="91"/>
        <end position="111"/>
    </location>
</feature>